<evidence type="ECO:0000313" key="1">
    <source>
        <dbReference type="EMBL" id="KAH7838475.1"/>
    </source>
</evidence>
<gene>
    <name evidence="1" type="ORF">Vadar_026962</name>
</gene>
<evidence type="ECO:0000313" key="2">
    <source>
        <dbReference type="Proteomes" id="UP000828048"/>
    </source>
</evidence>
<proteinExistence type="predicted"/>
<name>A0ACB7XCY0_9ERIC</name>
<reference evidence="1 2" key="1">
    <citation type="journal article" date="2021" name="Hortic Res">
        <title>High-quality reference genome and annotation aids understanding of berry development for evergreen blueberry (Vaccinium darrowii).</title>
        <authorList>
            <person name="Yu J."/>
            <person name="Hulse-Kemp A.M."/>
            <person name="Babiker E."/>
            <person name="Staton M."/>
        </authorList>
    </citation>
    <scope>NUCLEOTIDE SEQUENCE [LARGE SCALE GENOMIC DNA]</scope>
    <source>
        <strain evidence="2">cv. NJ 8807/NJ 8810</strain>
        <tissue evidence="1">Young leaf</tissue>
    </source>
</reference>
<organism evidence="1 2">
    <name type="scientific">Vaccinium darrowii</name>
    <dbReference type="NCBI Taxonomy" id="229202"/>
    <lineage>
        <taxon>Eukaryota</taxon>
        <taxon>Viridiplantae</taxon>
        <taxon>Streptophyta</taxon>
        <taxon>Embryophyta</taxon>
        <taxon>Tracheophyta</taxon>
        <taxon>Spermatophyta</taxon>
        <taxon>Magnoliopsida</taxon>
        <taxon>eudicotyledons</taxon>
        <taxon>Gunneridae</taxon>
        <taxon>Pentapetalae</taxon>
        <taxon>asterids</taxon>
        <taxon>Ericales</taxon>
        <taxon>Ericaceae</taxon>
        <taxon>Vaccinioideae</taxon>
        <taxon>Vaccinieae</taxon>
        <taxon>Vaccinium</taxon>
    </lineage>
</organism>
<dbReference type="EMBL" id="CM037156">
    <property type="protein sequence ID" value="KAH7838475.1"/>
    <property type="molecule type" value="Genomic_DNA"/>
</dbReference>
<protein>
    <submittedName>
        <fullName evidence="1">Uncharacterized protein</fullName>
    </submittedName>
</protein>
<keyword evidence="2" id="KW-1185">Reference proteome</keyword>
<sequence length="196" mass="21778">MEVVGVVMEGYESGGSGYGGNVVVTFYSFLERTDPELDAKVEAIDPKRGEQGYNCSVLVCYWLIESWSLGGEFLARNYHQRTIYIPLPTWGNHAKLFPLAGLSMKMYRCYDPPIGGVNFQGLLEDLSSAPLGAIVLLLHVCAHSPTGVDPTLEQWEQIRQLMRSKRMLPIFDSAYQAHLATGVTLSSRLECLLSQD</sequence>
<dbReference type="Proteomes" id="UP000828048">
    <property type="component" value="Chromosome 6"/>
</dbReference>
<accession>A0ACB7XCY0</accession>
<comment type="caution">
    <text evidence="1">The sequence shown here is derived from an EMBL/GenBank/DDBJ whole genome shotgun (WGS) entry which is preliminary data.</text>
</comment>